<dbReference type="AlphaFoldDB" id="A0A0B7FWC0"/>
<organism evidence="2 3">
    <name type="scientific">Thanatephorus cucumeris (strain AG1-IB / isolate 7/3/14)</name>
    <name type="common">Lettuce bottom rot fungus</name>
    <name type="synonym">Rhizoctonia solani</name>
    <dbReference type="NCBI Taxonomy" id="1108050"/>
    <lineage>
        <taxon>Eukaryota</taxon>
        <taxon>Fungi</taxon>
        <taxon>Dikarya</taxon>
        <taxon>Basidiomycota</taxon>
        <taxon>Agaricomycotina</taxon>
        <taxon>Agaricomycetes</taxon>
        <taxon>Cantharellales</taxon>
        <taxon>Ceratobasidiaceae</taxon>
        <taxon>Rhizoctonia</taxon>
        <taxon>Rhizoctonia solani AG-1</taxon>
    </lineage>
</organism>
<gene>
    <name evidence="2" type="ORF">RSOLAG1IB_09715</name>
</gene>
<keyword evidence="1" id="KW-1133">Transmembrane helix</keyword>
<name>A0A0B7FWC0_THACB</name>
<accession>A0A0B7FWC0</accession>
<protein>
    <submittedName>
        <fullName evidence="2">Uncharacterized protein</fullName>
    </submittedName>
</protein>
<dbReference type="EMBL" id="LN679148">
    <property type="protein sequence ID" value="CEL60533.1"/>
    <property type="molecule type" value="Genomic_DNA"/>
</dbReference>
<feature type="transmembrane region" description="Helical" evidence="1">
    <location>
        <begin position="50"/>
        <end position="71"/>
    </location>
</feature>
<proteinExistence type="predicted"/>
<keyword evidence="1" id="KW-0472">Membrane</keyword>
<evidence type="ECO:0000313" key="2">
    <source>
        <dbReference type="EMBL" id="CEL60533.1"/>
    </source>
</evidence>
<reference evidence="2 3" key="1">
    <citation type="submission" date="2014-11" db="EMBL/GenBank/DDBJ databases">
        <authorList>
            <person name="Wibberg Daniel"/>
        </authorList>
    </citation>
    <scope>NUCLEOTIDE SEQUENCE [LARGE SCALE GENOMIC DNA]</scope>
    <source>
        <strain evidence="2">Rhizoctonia solani AG1-IB 7/3/14</strain>
    </source>
</reference>
<feature type="transmembrane region" description="Helical" evidence="1">
    <location>
        <begin position="115"/>
        <end position="135"/>
    </location>
</feature>
<dbReference type="OrthoDB" id="3753443at2759"/>
<keyword evidence="1" id="KW-0812">Transmembrane</keyword>
<evidence type="ECO:0000313" key="3">
    <source>
        <dbReference type="Proteomes" id="UP000059188"/>
    </source>
</evidence>
<evidence type="ECO:0000256" key="1">
    <source>
        <dbReference type="SAM" id="Phobius"/>
    </source>
</evidence>
<keyword evidence="3" id="KW-1185">Reference proteome</keyword>
<feature type="transmembrane region" description="Helical" evidence="1">
    <location>
        <begin position="83"/>
        <end position="103"/>
    </location>
</feature>
<dbReference type="Proteomes" id="UP000059188">
    <property type="component" value="Unassembled WGS sequence"/>
</dbReference>
<sequence length="154" mass="16326">MATFLFYGIADVAIGFALMFKPNVIYQSGFTRFVHHKTGLHMTDVNSAPGFNNALACMTIAVGAGSIRAGLTNSRGAQSCITLISMVWAVMTLASCIVNPQVASATHAMTAFNHFVISGVLLWNGGVSIPELVGLGKQSATRNPRPRQSIGGRR</sequence>